<evidence type="ECO:0000313" key="2">
    <source>
        <dbReference type="EMBL" id="CAH3013877.1"/>
    </source>
</evidence>
<keyword evidence="3" id="KW-1185">Reference proteome</keyword>
<accession>A0ABN8L9V8</accession>
<proteinExistence type="predicted"/>
<dbReference type="Proteomes" id="UP001159427">
    <property type="component" value="Unassembled WGS sequence"/>
</dbReference>
<comment type="caution">
    <text evidence="2">The sequence shown here is derived from an EMBL/GenBank/DDBJ whole genome shotgun (WGS) entry which is preliminary data.</text>
</comment>
<reference evidence="2 3" key="1">
    <citation type="submission" date="2022-05" db="EMBL/GenBank/DDBJ databases">
        <authorList>
            <consortium name="Genoscope - CEA"/>
            <person name="William W."/>
        </authorList>
    </citation>
    <scope>NUCLEOTIDE SEQUENCE [LARGE SCALE GENOMIC DNA]</scope>
</reference>
<gene>
    <name evidence="2" type="ORF">PEVE_00022527</name>
</gene>
<protein>
    <submittedName>
        <fullName evidence="2">Uncharacterized protein</fullName>
    </submittedName>
</protein>
<feature type="compositionally biased region" description="Basic and acidic residues" evidence="1">
    <location>
        <begin position="162"/>
        <end position="175"/>
    </location>
</feature>
<sequence>MKKAKADGQDPLLALLDWHNTPIVGLGISPAQRLMGRRTHTFLPTHETLMQQPSQLDTAIKLAERKAKQAQHGTKVGTCTRALGNWSYEVEVCGRQYRRNRRQLRLTPETAPPMSPIELNPPESTLKPAPNLIEPGPPPPEFHVETEAEGGPPDTELGTEIEPQRIETHRSERRSLPPVWHQDYHMN</sequence>
<organism evidence="2 3">
    <name type="scientific">Porites evermanni</name>
    <dbReference type="NCBI Taxonomy" id="104178"/>
    <lineage>
        <taxon>Eukaryota</taxon>
        <taxon>Metazoa</taxon>
        <taxon>Cnidaria</taxon>
        <taxon>Anthozoa</taxon>
        <taxon>Hexacorallia</taxon>
        <taxon>Scleractinia</taxon>
        <taxon>Fungiina</taxon>
        <taxon>Poritidae</taxon>
        <taxon>Porites</taxon>
    </lineage>
</organism>
<evidence type="ECO:0000256" key="1">
    <source>
        <dbReference type="SAM" id="MobiDB-lite"/>
    </source>
</evidence>
<evidence type="ECO:0000313" key="3">
    <source>
        <dbReference type="Proteomes" id="UP001159427"/>
    </source>
</evidence>
<name>A0ABN8L9V8_9CNID</name>
<feature type="region of interest" description="Disordered" evidence="1">
    <location>
        <begin position="107"/>
        <end position="187"/>
    </location>
</feature>
<dbReference type="EMBL" id="CALNXI010000003">
    <property type="protein sequence ID" value="CAH3013877.1"/>
    <property type="molecule type" value="Genomic_DNA"/>
</dbReference>